<feature type="domain" description="BTB" evidence="3">
    <location>
        <begin position="200"/>
        <end position="268"/>
    </location>
</feature>
<dbReference type="SUPFAM" id="SSF49599">
    <property type="entry name" value="TRAF domain-like"/>
    <property type="match status" value="1"/>
</dbReference>
<dbReference type="InterPro" id="IPR008974">
    <property type="entry name" value="TRAF-like"/>
</dbReference>
<gene>
    <name evidence="5" type="ORF">QYE76_046394</name>
</gene>
<dbReference type="Proteomes" id="UP001231189">
    <property type="component" value="Unassembled WGS sequence"/>
</dbReference>
<dbReference type="Gene3D" id="3.30.710.10">
    <property type="entry name" value="Potassium Channel Kv1.1, Chain A"/>
    <property type="match status" value="1"/>
</dbReference>
<keyword evidence="6" id="KW-1185">Reference proteome</keyword>
<dbReference type="CDD" id="cd00121">
    <property type="entry name" value="MATH"/>
    <property type="match status" value="1"/>
</dbReference>
<comment type="pathway">
    <text evidence="1">Protein modification; protein ubiquitination.</text>
</comment>
<evidence type="ECO:0000256" key="2">
    <source>
        <dbReference type="ARBA" id="ARBA00010846"/>
    </source>
</evidence>
<accession>A0AAD8X0M9</accession>
<dbReference type="InterPro" id="IPR000210">
    <property type="entry name" value="BTB/POZ_dom"/>
</dbReference>
<dbReference type="PROSITE" id="PS50097">
    <property type="entry name" value="BTB"/>
    <property type="match status" value="1"/>
</dbReference>
<dbReference type="PROSITE" id="PS50144">
    <property type="entry name" value="MATH"/>
    <property type="match status" value="1"/>
</dbReference>
<dbReference type="InterPro" id="IPR011333">
    <property type="entry name" value="SKP1/BTB/POZ_sf"/>
</dbReference>
<dbReference type="Gene3D" id="2.60.210.10">
    <property type="entry name" value="Apoptosis, Tumor Necrosis Factor Receptor Associated Protein 2, Chain A"/>
    <property type="match status" value="1"/>
</dbReference>
<feature type="domain" description="MATH" evidence="4">
    <location>
        <begin position="30"/>
        <end position="163"/>
    </location>
</feature>
<proteinExistence type="inferred from homology"/>
<dbReference type="InterPro" id="IPR002083">
    <property type="entry name" value="MATH/TRAF_dom"/>
</dbReference>
<protein>
    <submittedName>
        <fullName evidence="5">Uncharacterized protein</fullName>
    </submittedName>
</protein>
<dbReference type="PANTHER" id="PTHR26379:SF490">
    <property type="entry name" value="BTB DOMAIN-CONTAINING PROTEIN"/>
    <property type="match status" value="1"/>
</dbReference>
<dbReference type="GO" id="GO:0016567">
    <property type="term" value="P:protein ubiquitination"/>
    <property type="evidence" value="ECO:0007669"/>
    <property type="project" value="InterPro"/>
</dbReference>
<evidence type="ECO:0000313" key="5">
    <source>
        <dbReference type="EMBL" id="KAK1685546.1"/>
    </source>
</evidence>
<comment type="similarity">
    <text evidence="2">Belongs to the Tdpoz family.</text>
</comment>
<dbReference type="Gene3D" id="1.25.40.420">
    <property type="match status" value="1"/>
</dbReference>
<dbReference type="SMART" id="SM00225">
    <property type="entry name" value="BTB"/>
    <property type="match status" value="1"/>
</dbReference>
<evidence type="ECO:0000256" key="1">
    <source>
        <dbReference type="ARBA" id="ARBA00004906"/>
    </source>
</evidence>
<evidence type="ECO:0000259" key="4">
    <source>
        <dbReference type="PROSITE" id="PS50144"/>
    </source>
</evidence>
<dbReference type="SUPFAM" id="SSF54695">
    <property type="entry name" value="POZ domain"/>
    <property type="match status" value="1"/>
</dbReference>
<dbReference type="EMBL" id="JAUUTY010000002">
    <property type="protein sequence ID" value="KAK1685546.1"/>
    <property type="molecule type" value="Genomic_DNA"/>
</dbReference>
<dbReference type="InterPro" id="IPR056423">
    <property type="entry name" value="BACK_BPM_SPOP"/>
</dbReference>
<dbReference type="PANTHER" id="PTHR26379">
    <property type="entry name" value="BTB/POZ AND MATH DOMAIN-CONTAINING PROTEIN 1"/>
    <property type="match status" value="1"/>
</dbReference>
<dbReference type="Pfam" id="PF22486">
    <property type="entry name" value="MATH_2"/>
    <property type="match status" value="1"/>
</dbReference>
<sequence>MDLWRRLTNKGSSVPRQADTSSRCVTESVSGMHDFVVANYSRIRDLQEGDSVMSGTFTVGGCDWFLCFYPRGAFWSTAFQREEYGSYVAASVHLLKKEAPVMATARVTIGLVDRHGAMKNITTSDAYNFTPGVSQKFHDFTHKSKLTSRRYLKDDCVTIRCVITVLTPRTEATRAVPATAAPLPELNGHLERMLRDGKGTDVTIEVGGQAFRAHSCVLAARSPVFDAELFGPMKRKDTDERIRIEDMEPTVFESLLHFIYTDSLPGNGEGSSTAVTQHLLVAADRYGVEKLKHACDLKLRATLDVETVATTMVLAKQHHCPLLTDACITFMVSSRKVLADVAATEGFKHFTASIPLQNQIEILGKVSH</sequence>
<dbReference type="Pfam" id="PF00651">
    <property type="entry name" value="BTB"/>
    <property type="match status" value="1"/>
</dbReference>
<dbReference type="AlphaFoldDB" id="A0AAD8X0M9"/>
<evidence type="ECO:0000259" key="3">
    <source>
        <dbReference type="PROSITE" id="PS50097"/>
    </source>
</evidence>
<dbReference type="InterPro" id="IPR045005">
    <property type="entry name" value="BPM1-6"/>
</dbReference>
<dbReference type="Pfam" id="PF24570">
    <property type="entry name" value="BACK_BPM_SPOP"/>
    <property type="match status" value="1"/>
</dbReference>
<name>A0AAD8X0M9_LOLMU</name>
<comment type="caution">
    <text evidence="5">The sequence shown here is derived from an EMBL/GenBank/DDBJ whole genome shotgun (WGS) entry which is preliminary data.</text>
</comment>
<organism evidence="5 6">
    <name type="scientific">Lolium multiflorum</name>
    <name type="common">Italian ryegrass</name>
    <name type="synonym">Lolium perenne subsp. multiflorum</name>
    <dbReference type="NCBI Taxonomy" id="4521"/>
    <lineage>
        <taxon>Eukaryota</taxon>
        <taxon>Viridiplantae</taxon>
        <taxon>Streptophyta</taxon>
        <taxon>Embryophyta</taxon>
        <taxon>Tracheophyta</taxon>
        <taxon>Spermatophyta</taxon>
        <taxon>Magnoliopsida</taxon>
        <taxon>Liliopsida</taxon>
        <taxon>Poales</taxon>
        <taxon>Poaceae</taxon>
        <taxon>BOP clade</taxon>
        <taxon>Pooideae</taxon>
        <taxon>Poodae</taxon>
        <taxon>Poeae</taxon>
        <taxon>Poeae Chloroplast Group 2 (Poeae type)</taxon>
        <taxon>Loliodinae</taxon>
        <taxon>Loliinae</taxon>
        <taxon>Lolium</taxon>
    </lineage>
</organism>
<reference evidence="5" key="1">
    <citation type="submission" date="2023-07" db="EMBL/GenBank/DDBJ databases">
        <title>A chromosome-level genome assembly of Lolium multiflorum.</title>
        <authorList>
            <person name="Chen Y."/>
            <person name="Copetti D."/>
            <person name="Kolliker R."/>
            <person name="Studer B."/>
        </authorList>
    </citation>
    <scope>NUCLEOTIDE SEQUENCE</scope>
    <source>
        <strain evidence="5">02402/16</strain>
        <tissue evidence="5">Leaf</tissue>
    </source>
</reference>
<evidence type="ECO:0000313" key="6">
    <source>
        <dbReference type="Proteomes" id="UP001231189"/>
    </source>
</evidence>